<evidence type="ECO:0000313" key="2">
    <source>
        <dbReference type="Proteomes" id="UP000249177"/>
    </source>
</evidence>
<reference evidence="1 2" key="1">
    <citation type="submission" date="2018-06" db="EMBL/GenBank/DDBJ databases">
        <title>Flavobacterium sp IMCC34762, genome.</title>
        <authorList>
            <person name="Joung Y."/>
            <person name="Cho J."/>
            <person name="Song J."/>
        </authorList>
    </citation>
    <scope>NUCLEOTIDE SEQUENCE [LARGE SCALE GENOMIC DNA]</scope>
    <source>
        <strain evidence="1 2">IMCC34762</strain>
    </source>
</reference>
<evidence type="ECO:0000313" key="1">
    <source>
        <dbReference type="EMBL" id="PZX91831.1"/>
    </source>
</evidence>
<dbReference type="EMBL" id="QKXH01000020">
    <property type="protein sequence ID" value="PZX91831.1"/>
    <property type="molecule type" value="Genomic_DNA"/>
</dbReference>
<proteinExistence type="predicted"/>
<dbReference type="AlphaFoldDB" id="A0A2W7TNG8"/>
<gene>
    <name evidence="1" type="ORF">DOS84_18790</name>
</gene>
<sequence length="172" mass="19617">MEIENSVIEFLISKHELGKLNNIASQEIYKKFKVADIELDLILRKLEAKGIIDRKKYRRLMCLTLTGLDIKENGGWIKHLEMEKENRKNETNKTSTIIAENYIGGDNYGIQSSKSDFTAPITINAKQKPSINPEIKSSVQNFFSNPWVLLISGIAIEEITLGKIYKFIISII</sequence>
<dbReference type="RefSeq" id="WP_111411638.1">
    <property type="nucleotide sequence ID" value="NZ_QKXH01000020.1"/>
</dbReference>
<comment type="caution">
    <text evidence="1">The sequence shown here is derived from an EMBL/GenBank/DDBJ whole genome shotgun (WGS) entry which is preliminary data.</text>
</comment>
<dbReference type="Proteomes" id="UP000249177">
    <property type="component" value="Unassembled WGS sequence"/>
</dbReference>
<accession>A0A2W7TNG8</accession>
<protein>
    <submittedName>
        <fullName evidence="1">Uncharacterized protein</fullName>
    </submittedName>
</protein>
<name>A0A2W7TNG8_9FLAO</name>
<keyword evidence="2" id="KW-1185">Reference proteome</keyword>
<dbReference type="OrthoDB" id="1452525at2"/>
<organism evidence="1 2">
    <name type="scientific">Flavobacterium aquariorum</name>
    <dbReference type="NCBI Taxonomy" id="2217670"/>
    <lineage>
        <taxon>Bacteria</taxon>
        <taxon>Pseudomonadati</taxon>
        <taxon>Bacteroidota</taxon>
        <taxon>Flavobacteriia</taxon>
        <taxon>Flavobacteriales</taxon>
        <taxon>Flavobacteriaceae</taxon>
        <taxon>Flavobacterium</taxon>
    </lineage>
</organism>